<dbReference type="Proteomes" id="UP000287651">
    <property type="component" value="Unassembled WGS sequence"/>
</dbReference>
<comment type="caution">
    <text evidence="1">The sequence shown here is derived from an EMBL/GenBank/DDBJ whole genome shotgun (WGS) entry which is preliminary data.</text>
</comment>
<accession>A0A426ZUT2</accession>
<dbReference type="EMBL" id="AMZH03004930">
    <property type="protein sequence ID" value="RRT67734.1"/>
    <property type="molecule type" value="Genomic_DNA"/>
</dbReference>
<reference evidence="1 2" key="1">
    <citation type="journal article" date="2014" name="Agronomy (Basel)">
        <title>A Draft Genome Sequence for Ensete ventricosum, the Drought-Tolerant Tree Against Hunger.</title>
        <authorList>
            <person name="Harrison J."/>
            <person name="Moore K.A."/>
            <person name="Paszkiewicz K."/>
            <person name="Jones T."/>
            <person name="Grant M."/>
            <person name="Ambacheew D."/>
            <person name="Muzemil S."/>
            <person name="Studholme D.J."/>
        </authorList>
    </citation>
    <scope>NUCLEOTIDE SEQUENCE [LARGE SCALE GENOMIC DNA]</scope>
</reference>
<gene>
    <name evidence="1" type="ORF">B296_00016137</name>
</gene>
<evidence type="ECO:0000313" key="2">
    <source>
        <dbReference type="Proteomes" id="UP000287651"/>
    </source>
</evidence>
<evidence type="ECO:0000313" key="1">
    <source>
        <dbReference type="EMBL" id="RRT67734.1"/>
    </source>
</evidence>
<sequence length="80" mass="8739">MGGSLAGLGGLTVESAQIPRYGRFSRPTWVAQPLTAARNPGYGDTTVAYLWFTYRNLRKSGSLHFSNFGLNLMLTNSLVN</sequence>
<organism evidence="1 2">
    <name type="scientific">Ensete ventricosum</name>
    <name type="common">Abyssinian banana</name>
    <name type="synonym">Musa ensete</name>
    <dbReference type="NCBI Taxonomy" id="4639"/>
    <lineage>
        <taxon>Eukaryota</taxon>
        <taxon>Viridiplantae</taxon>
        <taxon>Streptophyta</taxon>
        <taxon>Embryophyta</taxon>
        <taxon>Tracheophyta</taxon>
        <taxon>Spermatophyta</taxon>
        <taxon>Magnoliopsida</taxon>
        <taxon>Liliopsida</taxon>
        <taxon>Zingiberales</taxon>
        <taxon>Musaceae</taxon>
        <taxon>Ensete</taxon>
    </lineage>
</organism>
<name>A0A426ZUT2_ENSVE</name>
<proteinExistence type="predicted"/>
<protein>
    <submittedName>
        <fullName evidence="1">Uncharacterized protein</fullName>
    </submittedName>
</protein>
<dbReference type="AlphaFoldDB" id="A0A426ZUT2"/>